<organism evidence="3 4">
    <name type="scientific">Clostridium sardiniense</name>
    <name type="common">Clostridium absonum</name>
    <dbReference type="NCBI Taxonomy" id="29369"/>
    <lineage>
        <taxon>Bacteria</taxon>
        <taxon>Bacillati</taxon>
        <taxon>Bacillota</taxon>
        <taxon>Clostridia</taxon>
        <taxon>Eubacteriales</taxon>
        <taxon>Clostridiaceae</taxon>
        <taxon>Clostridium</taxon>
    </lineage>
</organism>
<keyword evidence="1" id="KW-0175">Coiled coil</keyword>
<keyword evidence="2" id="KW-0472">Membrane</keyword>
<evidence type="ECO:0000313" key="3">
    <source>
        <dbReference type="EMBL" id="MBY0756293.1"/>
    </source>
</evidence>
<keyword evidence="2" id="KW-0812">Transmembrane</keyword>
<evidence type="ECO:0000313" key="4">
    <source>
        <dbReference type="Proteomes" id="UP001299068"/>
    </source>
</evidence>
<gene>
    <name evidence="3" type="ORF">K5V21_12630</name>
</gene>
<keyword evidence="4" id="KW-1185">Reference proteome</keyword>
<evidence type="ECO:0000256" key="2">
    <source>
        <dbReference type="SAM" id="Phobius"/>
    </source>
</evidence>
<comment type="caution">
    <text evidence="3">The sequence shown here is derived from an EMBL/GenBank/DDBJ whole genome shotgun (WGS) entry which is preliminary data.</text>
</comment>
<reference evidence="3 4" key="1">
    <citation type="journal article" date="2021" name="Cell Host Microbe">
        <title>in vivo commensal control of Clostridioides difficile virulence.</title>
        <authorList>
            <person name="Girinathan B.P."/>
            <person name="Dibenedetto N."/>
            <person name="Worley J.N."/>
            <person name="Peltier J."/>
            <person name="Arrieta-Ortiz M.L."/>
            <person name="Rupa Christinal Immanuel S."/>
            <person name="Lavin R."/>
            <person name="Delaney M.L."/>
            <person name="Cummins C."/>
            <person name="Hoffmann M."/>
            <person name="Luo Y."/>
            <person name="Gonzalez-Escalona N."/>
            <person name="Allard M."/>
            <person name="Onderdonk A.B."/>
            <person name="Gerber G.K."/>
            <person name="Sonenshein A.L."/>
            <person name="Baliga N."/>
            <person name="Dupuy B."/>
            <person name="Bry L."/>
        </authorList>
    </citation>
    <scope>NUCLEOTIDE SEQUENCE [LARGE SCALE GENOMIC DNA]</scope>
    <source>
        <strain evidence="3 4">DSM 599</strain>
    </source>
</reference>
<dbReference type="EMBL" id="JAIKTU010000010">
    <property type="protein sequence ID" value="MBY0756293.1"/>
    <property type="molecule type" value="Genomic_DNA"/>
</dbReference>
<accession>A0ABS7KZQ2</accession>
<sequence>MLKNKKFIVGAIITAVVVGGVTIYISKKYKEKQLAEANRKMIEQREKAEKEASEKINQKTIDENKGLTDEQLNKKYLLDKDIKNISVQDKVEASEVAKTFVKDITEYDSNNPKKNEKEALSLVSNDIYKEVEGYFMTASKDKGIKEIVVTDIDTQESCDIHKDRENQAYVYIVVGVGYNVIDNYNQKIKENTSYELRLLKIDGKYKIVSYKTY</sequence>
<dbReference type="Proteomes" id="UP001299068">
    <property type="component" value="Unassembled WGS sequence"/>
</dbReference>
<protein>
    <recommendedName>
        <fullName evidence="5">Lipoprotein</fullName>
    </recommendedName>
</protein>
<proteinExistence type="predicted"/>
<name>A0ABS7KZQ2_CLOSR</name>
<feature type="transmembrane region" description="Helical" evidence="2">
    <location>
        <begin position="7"/>
        <end position="25"/>
    </location>
</feature>
<evidence type="ECO:0008006" key="5">
    <source>
        <dbReference type="Google" id="ProtNLM"/>
    </source>
</evidence>
<keyword evidence="2" id="KW-1133">Transmembrane helix</keyword>
<feature type="coiled-coil region" evidence="1">
    <location>
        <begin position="27"/>
        <end position="58"/>
    </location>
</feature>
<evidence type="ECO:0000256" key="1">
    <source>
        <dbReference type="SAM" id="Coils"/>
    </source>
</evidence>